<evidence type="ECO:0000313" key="4">
    <source>
        <dbReference type="Proteomes" id="UP001153712"/>
    </source>
</evidence>
<dbReference type="EMBL" id="OU900094">
    <property type="protein sequence ID" value="CAG9854931.1"/>
    <property type="molecule type" value="Genomic_DNA"/>
</dbReference>
<dbReference type="PANTHER" id="PTHR11475">
    <property type="entry name" value="OXIDASE/PEROXIDASE"/>
    <property type="match status" value="1"/>
</dbReference>
<evidence type="ECO:0000256" key="1">
    <source>
        <dbReference type="ARBA" id="ARBA00022559"/>
    </source>
</evidence>
<evidence type="ECO:0000256" key="2">
    <source>
        <dbReference type="PIRSR" id="PIRSR619791-2"/>
    </source>
</evidence>
<gene>
    <name evidence="3" type="ORF">PHYEVI_LOCUS1391</name>
</gene>
<proteinExistence type="predicted"/>
<dbReference type="PANTHER" id="PTHR11475:SF109">
    <property type="entry name" value="CHORION PEROXIDASE-LIKE PROTEIN"/>
    <property type="match status" value="1"/>
</dbReference>
<dbReference type="PRINTS" id="PR00457">
    <property type="entry name" value="ANPEROXIDASE"/>
</dbReference>
<keyword evidence="4" id="KW-1185">Reference proteome</keyword>
<dbReference type="Gene3D" id="1.10.640.10">
    <property type="entry name" value="Haem peroxidase domain superfamily, animal type"/>
    <property type="match status" value="2"/>
</dbReference>
<dbReference type="AlphaFoldDB" id="A0A9N9TJB6"/>
<protein>
    <submittedName>
        <fullName evidence="3">Uncharacterized protein</fullName>
    </submittedName>
</protein>
<dbReference type="PROSITE" id="PS50292">
    <property type="entry name" value="PEROXIDASE_3"/>
    <property type="match status" value="1"/>
</dbReference>
<accession>A0A9N9TJB6</accession>
<dbReference type="GO" id="GO:0046872">
    <property type="term" value="F:metal ion binding"/>
    <property type="evidence" value="ECO:0007669"/>
    <property type="project" value="UniProtKB-KW"/>
</dbReference>
<keyword evidence="2" id="KW-0408">Iron</keyword>
<keyword evidence="1" id="KW-0575">Peroxidase</keyword>
<name>A0A9N9TJB6_PHYSR</name>
<dbReference type="SUPFAM" id="SSF48113">
    <property type="entry name" value="Heme-dependent peroxidases"/>
    <property type="match status" value="1"/>
</dbReference>
<dbReference type="OrthoDB" id="823504at2759"/>
<organism evidence="3 4">
    <name type="scientific">Phyllotreta striolata</name>
    <name type="common">Striped flea beetle</name>
    <name type="synonym">Crioceris striolata</name>
    <dbReference type="NCBI Taxonomy" id="444603"/>
    <lineage>
        <taxon>Eukaryota</taxon>
        <taxon>Metazoa</taxon>
        <taxon>Ecdysozoa</taxon>
        <taxon>Arthropoda</taxon>
        <taxon>Hexapoda</taxon>
        <taxon>Insecta</taxon>
        <taxon>Pterygota</taxon>
        <taxon>Neoptera</taxon>
        <taxon>Endopterygota</taxon>
        <taxon>Coleoptera</taxon>
        <taxon>Polyphaga</taxon>
        <taxon>Cucujiformia</taxon>
        <taxon>Chrysomeloidea</taxon>
        <taxon>Chrysomelidae</taxon>
        <taxon>Galerucinae</taxon>
        <taxon>Alticini</taxon>
        <taxon>Phyllotreta</taxon>
    </lineage>
</organism>
<sequence length="884" mass="100623">MGSAVLPMQRFLPAAYDDGIQSIRKSAGHSKLPSAREISAKIHRDKDQELHAVTLMFMQWGQFIDHDVTSVVKTRGFNGTVPRCCDLIGRRALPEELSHPACLPIEVPENDRFFEKSGVRCMEFTRSAPTANFNCHLGWREQINQVTSFLDASMIYGSDAETAEAIRTFRNGNIIYGRLRRGGELMPPDPPGGELCKAGALTVDCLQPGDGRLAEQPGLTSLHIVWVRYHNRISSDLARLNLHWSDEKIFQETRKIVYSLIQHVTYREFLPILLGPDVIRLFDLELLPKGYYKGYNSTIDPTIANAFSSAAYRFGHSMVQNSFIRTDHKHRLIFNNVSLHDELANPENIWSFGLDLIAINIQRGRDHGIPAYSAWREPCGLAPLRNWKDLEKVFNLDTLRRFRKVYRHVDDIDLFSGGLAEKPIRGAVVGPTFACIIAQQFSNLRRGDRFWYENADPSSSFTPAQLQQIRKITFSSVLCHTMDEIQTIQPFAFIKSDDGGNRRVSCNDRVLRNLDLTAWIETDLNAIKNRAISRQAVDPLDDSSGNRKRLTKLKYRRKKKPNVVRTTNKPQDAIKNNINHDNHSPLEVNIKIQYFPTKTNRPASSDATQKIPPNAMNYQEDNSANYPIVIQTNAKPQFPNNRPTGHIDYNNPYDYYRPTQMMNRPTAEVYDTPIYRPAGSSDYDEIVFEDKPFSSSSNKPYKPITDHFLYEQVYTTKKPIYHQQDAPNYNLYHNYNEQVSNKFNVPNVIYSTGVVHRVEGIGINDKLDFKSRLVNRNTAKKDEDKFVKISSIKSHAVVSASSSSAVINAVLQREGDGDIVEVAEDGVRNGELLRLVELDVSPGDVGNWLYVDEKENLPSNILMPNMDFKVRTSDEIPRPLINKF</sequence>
<feature type="binding site" description="axial binding residue" evidence="2">
    <location>
        <position position="316"/>
    </location>
    <ligand>
        <name>heme b</name>
        <dbReference type="ChEBI" id="CHEBI:60344"/>
    </ligand>
    <ligandPart>
        <name>Fe</name>
        <dbReference type="ChEBI" id="CHEBI:18248"/>
    </ligandPart>
</feature>
<dbReference type="GO" id="GO:0006979">
    <property type="term" value="P:response to oxidative stress"/>
    <property type="evidence" value="ECO:0007669"/>
    <property type="project" value="InterPro"/>
</dbReference>
<dbReference type="CDD" id="cd09823">
    <property type="entry name" value="peroxinectin_like"/>
    <property type="match status" value="1"/>
</dbReference>
<dbReference type="GO" id="GO:0020037">
    <property type="term" value="F:heme binding"/>
    <property type="evidence" value="ECO:0007669"/>
    <property type="project" value="InterPro"/>
</dbReference>
<keyword evidence="1" id="KW-0560">Oxidoreductase</keyword>
<keyword evidence="2" id="KW-0349">Heme</keyword>
<dbReference type="Pfam" id="PF03098">
    <property type="entry name" value="An_peroxidase"/>
    <property type="match status" value="2"/>
</dbReference>
<keyword evidence="2" id="KW-0479">Metal-binding</keyword>
<reference evidence="3" key="1">
    <citation type="submission" date="2022-01" db="EMBL/GenBank/DDBJ databases">
        <authorList>
            <person name="King R."/>
        </authorList>
    </citation>
    <scope>NUCLEOTIDE SEQUENCE</scope>
</reference>
<dbReference type="InterPro" id="IPR019791">
    <property type="entry name" value="Haem_peroxidase_animal"/>
</dbReference>
<dbReference type="GO" id="GO:0004601">
    <property type="term" value="F:peroxidase activity"/>
    <property type="evidence" value="ECO:0007669"/>
    <property type="project" value="UniProtKB-KW"/>
</dbReference>
<evidence type="ECO:0000313" key="3">
    <source>
        <dbReference type="EMBL" id="CAG9854931.1"/>
    </source>
</evidence>
<dbReference type="InterPro" id="IPR010255">
    <property type="entry name" value="Haem_peroxidase_sf"/>
</dbReference>
<dbReference type="Proteomes" id="UP001153712">
    <property type="component" value="Chromosome 1"/>
</dbReference>
<dbReference type="InterPro" id="IPR037120">
    <property type="entry name" value="Haem_peroxidase_sf_animal"/>
</dbReference>